<proteinExistence type="predicted"/>
<evidence type="ECO:0000313" key="3">
    <source>
        <dbReference type="EMBL" id="UTI65779.1"/>
    </source>
</evidence>
<reference evidence="3 4" key="1">
    <citation type="submission" date="2022-06" db="EMBL/GenBank/DDBJ databases">
        <title>Paraconexibacter antarcticus.</title>
        <authorList>
            <person name="Kim C.S."/>
        </authorList>
    </citation>
    <scope>NUCLEOTIDE SEQUENCE [LARGE SCALE GENOMIC DNA]</scope>
    <source>
        <strain evidence="3 4">02-257</strain>
    </source>
</reference>
<evidence type="ECO:0000313" key="4">
    <source>
        <dbReference type="Proteomes" id="UP001056035"/>
    </source>
</evidence>
<dbReference type="Pfam" id="PF06662">
    <property type="entry name" value="C5-epim_C"/>
    <property type="match status" value="1"/>
</dbReference>
<dbReference type="InterPro" id="IPR039721">
    <property type="entry name" value="C5-epimerase"/>
</dbReference>
<dbReference type="EMBL" id="CP098502">
    <property type="protein sequence ID" value="UTI65779.1"/>
    <property type="molecule type" value="Genomic_DNA"/>
</dbReference>
<evidence type="ECO:0000259" key="2">
    <source>
        <dbReference type="Pfam" id="PF06662"/>
    </source>
</evidence>
<feature type="domain" description="D-glucuronyl C5-epimerase C-terminal" evidence="2">
    <location>
        <begin position="162"/>
        <end position="312"/>
    </location>
</feature>
<dbReference type="PANTHER" id="PTHR13174:SF3">
    <property type="entry name" value="D-GLUCURONYL C5-EPIMERASE"/>
    <property type="match status" value="1"/>
</dbReference>
<dbReference type="InterPro" id="IPR010598">
    <property type="entry name" value="C5-epim_C"/>
</dbReference>
<sequence>MGEVDRAAAAGAITPGAAASYHRVYADARATLRKLSGARRRELGAVLRTTDHLAAGGNLTSSRMPLVFLTVQRNREWWTTGSLLGYGQRVSFRGSSLVWQSYPGQGLQVQWLATFGKANGLMSGGRRTYDDHLRRLLAQTTALASRRAGGLAWESLFAFDGGHPPWVSALGQGTALQAYSRAAVHLSDPKLFDVARRGLGIFRAPPPTGVAVPTKAGTRLLIYSFAPKLLVLNAFTQAVIGLHDYALLAGDDDAQRLYRDAEAELRVSVPAYDTGAWSLYSLAPRESDLGYHTLLRDFLRGLCDRATDDRVRAAKRQATGADPGSPLLGDPSSGGVAPAPAQPGAAGVDPASLPDPAVYCHAADDFTKDLRTPPALALSARTSPRAPRAKHRLRLTYTLSKVSTVTTTVTFRGRRVAGRTARLGRGEEPLRFTPRHAGRYAITIVAVDLAGNRGQTSGRVTVAAARPAPKS</sequence>
<dbReference type="RefSeq" id="WP_254572457.1">
    <property type="nucleotide sequence ID" value="NZ_CP098502.1"/>
</dbReference>
<dbReference type="PANTHER" id="PTHR13174">
    <property type="entry name" value="D-GLUCURONYL C5-EPIMERASE"/>
    <property type="match status" value="1"/>
</dbReference>
<dbReference type="Proteomes" id="UP001056035">
    <property type="component" value="Chromosome"/>
</dbReference>
<protein>
    <submittedName>
        <fullName evidence="3">D-glucuronyl C5-epimerase family protein</fullName>
    </submittedName>
</protein>
<accession>A0ABY5DW68</accession>
<feature type="compositionally biased region" description="Low complexity" evidence="1">
    <location>
        <begin position="322"/>
        <end position="350"/>
    </location>
</feature>
<feature type="region of interest" description="Disordered" evidence="1">
    <location>
        <begin position="313"/>
        <end position="350"/>
    </location>
</feature>
<evidence type="ECO:0000256" key="1">
    <source>
        <dbReference type="SAM" id="MobiDB-lite"/>
    </source>
</evidence>
<keyword evidence="4" id="KW-1185">Reference proteome</keyword>
<gene>
    <name evidence="3" type="ORF">NBH00_06075</name>
</gene>
<name>A0ABY5DW68_9ACTN</name>
<organism evidence="3 4">
    <name type="scientific">Paraconexibacter antarcticus</name>
    <dbReference type="NCBI Taxonomy" id="2949664"/>
    <lineage>
        <taxon>Bacteria</taxon>
        <taxon>Bacillati</taxon>
        <taxon>Actinomycetota</taxon>
        <taxon>Thermoleophilia</taxon>
        <taxon>Solirubrobacterales</taxon>
        <taxon>Paraconexibacteraceae</taxon>
        <taxon>Paraconexibacter</taxon>
    </lineage>
</organism>